<organism evidence="1 2">
    <name type="scientific">Tetradesmus obliquus</name>
    <name type="common">Green alga</name>
    <name type="synonym">Acutodesmus obliquus</name>
    <dbReference type="NCBI Taxonomy" id="3088"/>
    <lineage>
        <taxon>Eukaryota</taxon>
        <taxon>Viridiplantae</taxon>
        <taxon>Chlorophyta</taxon>
        <taxon>core chlorophytes</taxon>
        <taxon>Chlorophyceae</taxon>
        <taxon>CS clade</taxon>
        <taxon>Sphaeropleales</taxon>
        <taxon>Scenedesmaceae</taxon>
        <taxon>Tetradesmus</taxon>
    </lineage>
</organism>
<name>A0A383VGS1_TETOB</name>
<reference evidence="1 2" key="1">
    <citation type="submission" date="2016-10" db="EMBL/GenBank/DDBJ databases">
        <authorList>
            <person name="Cai Z."/>
        </authorList>
    </citation>
    <scope>NUCLEOTIDE SEQUENCE [LARGE SCALE GENOMIC DNA]</scope>
</reference>
<protein>
    <submittedName>
        <fullName evidence="1">Uncharacterized protein</fullName>
    </submittedName>
</protein>
<evidence type="ECO:0000313" key="2">
    <source>
        <dbReference type="Proteomes" id="UP000256970"/>
    </source>
</evidence>
<gene>
    <name evidence="1" type="ORF">BQ4739_LOCUS5236</name>
</gene>
<dbReference type="EMBL" id="FNXT01000453">
    <property type="protein sequence ID" value="SZX64745.1"/>
    <property type="molecule type" value="Genomic_DNA"/>
</dbReference>
<proteinExistence type="predicted"/>
<keyword evidence="2" id="KW-1185">Reference proteome</keyword>
<sequence length="385" mass="39518">MIQRRYGKSTPETDAAYCQSLLRHIPLEALFGYAAAADINPLLQLHPLEAVSLTAEQQQQQQGVQLQAGWQAQVLQRLAGGCPGVPAHPVLAPLLQRAGRLLALLLPADSAAAAASAVKYDGGCSVDGSIDVQAGPAAAVAWCWPDWQQGLLELLLLKQRTARYSNAAPAAAEGAGSAAAAAVASKTVTWEPAERMSLQSLVVQRLREALAEQLQGLRQARAAEAKHQLVAAAAQQLLRHSGGAEAASEALQQLGHLELGPQLAQGSSRSARGPAAAPAAVAVKGPAATLLGQTLQLMRSDVPAVLESLGACSAQPAAPPEAGGSKVPLQPASVVPGAVTLGVLQALVAGSWCSQGPQALRRSELVLQLITHFGADSGGLLAAIR</sequence>
<dbReference type="AlphaFoldDB" id="A0A383VGS1"/>
<dbReference type="Proteomes" id="UP000256970">
    <property type="component" value="Unassembled WGS sequence"/>
</dbReference>
<accession>A0A383VGS1</accession>
<evidence type="ECO:0000313" key="1">
    <source>
        <dbReference type="EMBL" id="SZX64745.1"/>
    </source>
</evidence>